<organism evidence="2 3">
    <name type="scientific">Ataeniobius toweri</name>
    <dbReference type="NCBI Taxonomy" id="208326"/>
    <lineage>
        <taxon>Eukaryota</taxon>
        <taxon>Metazoa</taxon>
        <taxon>Chordata</taxon>
        <taxon>Craniata</taxon>
        <taxon>Vertebrata</taxon>
        <taxon>Euteleostomi</taxon>
        <taxon>Actinopterygii</taxon>
        <taxon>Neopterygii</taxon>
        <taxon>Teleostei</taxon>
        <taxon>Neoteleostei</taxon>
        <taxon>Acanthomorphata</taxon>
        <taxon>Ovalentaria</taxon>
        <taxon>Atherinomorphae</taxon>
        <taxon>Cyprinodontiformes</taxon>
        <taxon>Goodeidae</taxon>
        <taxon>Ataeniobius</taxon>
    </lineage>
</organism>
<gene>
    <name evidence="2" type="ORF">ATANTOWER_014758</name>
</gene>
<protein>
    <submittedName>
        <fullName evidence="2">Uncharacterized protein</fullName>
    </submittedName>
</protein>
<comment type="caution">
    <text evidence="2">The sequence shown here is derived from an EMBL/GenBank/DDBJ whole genome shotgun (WGS) entry which is preliminary data.</text>
</comment>
<dbReference type="Proteomes" id="UP001345963">
    <property type="component" value="Unassembled WGS sequence"/>
</dbReference>
<evidence type="ECO:0000256" key="1">
    <source>
        <dbReference type="SAM" id="MobiDB-lite"/>
    </source>
</evidence>
<keyword evidence="3" id="KW-1185">Reference proteome</keyword>
<dbReference type="EMBL" id="JAHUTI010049480">
    <property type="protein sequence ID" value="MED6247724.1"/>
    <property type="molecule type" value="Genomic_DNA"/>
</dbReference>
<proteinExistence type="predicted"/>
<sequence length="108" mass="11937">MEQSVQLCTFTPQCVCLNCSSAGNPSSCLRDYSGFTPSFPRITENYLELGRNGDQKWKNRVKDRGLADSNDVGRALFKMNNPFRHLKPVLSPARDGQRSGTADGSEHG</sequence>
<name>A0ABU7BD79_9TELE</name>
<evidence type="ECO:0000313" key="2">
    <source>
        <dbReference type="EMBL" id="MED6247724.1"/>
    </source>
</evidence>
<accession>A0ABU7BD79</accession>
<reference evidence="2 3" key="1">
    <citation type="submission" date="2021-07" db="EMBL/GenBank/DDBJ databases">
        <authorList>
            <person name="Palmer J.M."/>
        </authorList>
    </citation>
    <scope>NUCLEOTIDE SEQUENCE [LARGE SCALE GENOMIC DNA]</scope>
    <source>
        <strain evidence="2 3">AT_MEX2019</strain>
        <tissue evidence="2">Muscle</tissue>
    </source>
</reference>
<feature type="region of interest" description="Disordered" evidence="1">
    <location>
        <begin position="86"/>
        <end position="108"/>
    </location>
</feature>
<evidence type="ECO:0000313" key="3">
    <source>
        <dbReference type="Proteomes" id="UP001345963"/>
    </source>
</evidence>